<dbReference type="EMBL" id="OX596098">
    <property type="protein sequence ID" value="CAM9645302.1"/>
    <property type="molecule type" value="Genomic_DNA"/>
</dbReference>
<accession>A0AC59YFC7</accession>
<name>A0AC59YFC7_RANTA</name>
<protein>
    <submittedName>
        <fullName evidence="1">Uncharacterized protein</fullName>
    </submittedName>
</protein>
<dbReference type="Proteomes" id="UP001162501">
    <property type="component" value="Chromosome 14"/>
</dbReference>
<gene>
    <name evidence="1" type="ORF">MRATA1EN22A_LOCUS5438</name>
</gene>
<evidence type="ECO:0000313" key="2">
    <source>
        <dbReference type="Proteomes" id="UP001162501"/>
    </source>
</evidence>
<evidence type="ECO:0000313" key="1">
    <source>
        <dbReference type="EMBL" id="CAM9645302.1"/>
    </source>
</evidence>
<sequence>PLKSRTGPVLGEMLSFQPTEGRAGHRAREAEVFGNEAPSGPRAAPSGRSGRVPSLPSALPFPSRVPVGRGDAEPAPCSSRVTGLRFSALP</sequence>
<proteinExistence type="predicted"/>
<reference evidence="1" key="1">
    <citation type="submission" date="2023-05" db="EMBL/GenBank/DDBJ databases">
        <authorList>
            <consortium name="ELIXIR-Norway"/>
        </authorList>
    </citation>
    <scope>NUCLEOTIDE SEQUENCE</scope>
</reference>
<reference evidence="1" key="2">
    <citation type="submission" date="2025-03" db="EMBL/GenBank/DDBJ databases">
        <authorList>
            <consortium name="ELIXIR-Norway"/>
            <consortium name="Elixir Norway"/>
        </authorList>
    </citation>
    <scope>NUCLEOTIDE SEQUENCE</scope>
</reference>
<feature type="non-terminal residue" evidence="1">
    <location>
        <position position="1"/>
    </location>
</feature>
<organism evidence="1 2">
    <name type="scientific">Rangifer tarandus platyrhynchus</name>
    <name type="common">Svalbard reindeer</name>
    <dbReference type="NCBI Taxonomy" id="3082113"/>
    <lineage>
        <taxon>Eukaryota</taxon>
        <taxon>Metazoa</taxon>
        <taxon>Chordata</taxon>
        <taxon>Craniata</taxon>
        <taxon>Vertebrata</taxon>
        <taxon>Euteleostomi</taxon>
        <taxon>Mammalia</taxon>
        <taxon>Eutheria</taxon>
        <taxon>Laurasiatheria</taxon>
        <taxon>Artiodactyla</taxon>
        <taxon>Ruminantia</taxon>
        <taxon>Pecora</taxon>
        <taxon>Cervidae</taxon>
        <taxon>Odocoileinae</taxon>
        <taxon>Rangifer</taxon>
    </lineage>
</organism>